<organism evidence="3">
    <name type="scientific">viral metagenome</name>
    <dbReference type="NCBI Taxonomy" id="1070528"/>
    <lineage>
        <taxon>unclassified sequences</taxon>
        <taxon>metagenomes</taxon>
        <taxon>organismal metagenomes</taxon>
    </lineage>
</organism>
<protein>
    <submittedName>
        <fullName evidence="3">Uncharacterized protein</fullName>
    </submittedName>
</protein>
<accession>A0A6C0F1F2</accession>
<evidence type="ECO:0000256" key="1">
    <source>
        <dbReference type="SAM" id="MobiDB-lite"/>
    </source>
</evidence>
<reference evidence="3" key="1">
    <citation type="journal article" date="2020" name="Nature">
        <title>Giant virus diversity and host interactions through global metagenomics.</title>
        <authorList>
            <person name="Schulz F."/>
            <person name="Roux S."/>
            <person name="Paez-Espino D."/>
            <person name="Jungbluth S."/>
            <person name="Walsh D.A."/>
            <person name="Denef V.J."/>
            <person name="McMahon K.D."/>
            <person name="Konstantinidis K.T."/>
            <person name="Eloe-Fadrosh E.A."/>
            <person name="Kyrpides N.C."/>
            <person name="Woyke T."/>
        </authorList>
    </citation>
    <scope>NUCLEOTIDE SEQUENCE</scope>
    <source>
        <strain evidence="3">GVMAG-M-3300009180-1</strain>
    </source>
</reference>
<feature type="compositionally biased region" description="Basic and acidic residues" evidence="1">
    <location>
        <begin position="167"/>
        <end position="180"/>
    </location>
</feature>
<sequence length="190" mass="20115">MANVMTINGIPIMTYGLTGMLIGILTYSTFAPEQAANGTNDEILSTPFAIPTVASPIPALLAPPTSNIFSTDDEPKSVTDAAQSLTASVTNTAQSVTASVNDAAQSVNDAAQSVTASVNDAAQSVTASVNDVAQSVTASVNDAPENEKKKKRKMKRKRKMKKRKKNSACEEVKKRRDTEHANTSAKLCRL</sequence>
<feature type="region of interest" description="Disordered" evidence="1">
    <location>
        <begin position="137"/>
        <end position="190"/>
    </location>
</feature>
<feature type="compositionally biased region" description="Polar residues" evidence="1">
    <location>
        <begin position="181"/>
        <end position="190"/>
    </location>
</feature>
<dbReference type="AlphaFoldDB" id="A0A6C0F1F2"/>
<evidence type="ECO:0000256" key="2">
    <source>
        <dbReference type="SAM" id="Phobius"/>
    </source>
</evidence>
<feature type="transmembrane region" description="Helical" evidence="2">
    <location>
        <begin position="12"/>
        <end position="30"/>
    </location>
</feature>
<keyword evidence="2" id="KW-0472">Membrane</keyword>
<dbReference type="Gene3D" id="1.20.120.20">
    <property type="entry name" value="Apolipoprotein"/>
    <property type="match status" value="1"/>
</dbReference>
<name>A0A6C0F1F2_9ZZZZ</name>
<feature type="compositionally biased region" description="Basic residues" evidence="1">
    <location>
        <begin position="149"/>
        <end position="166"/>
    </location>
</feature>
<proteinExistence type="predicted"/>
<evidence type="ECO:0000313" key="3">
    <source>
        <dbReference type="EMBL" id="QHT35316.1"/>
    </source>
</evidence>
<dbReference type="EMBL" id="MN739017">
    <property type="protein sequence ID" value="QHT35316.1"/>
    <property type="molecule type" value="Genomic_DNA"/>
</dbReference>
<keyword evidence="2" id="KW-0812">Transmembrane</keyword>
<keyword evidence="2" id="KW-1133">Transmembrane helix</keyword>